<evidence type="ECO:0000256" key="2">
    <source>
        <dbReference type="SAM" id="MobiDB-lite"/>
    </source>
</evidence>
<dbReference type="PANTHER" id="PTHR35317">
    <property type="entry name" value="OS04G0629600 PROTEIN"/>
    <property type="match status" value="1"/>
</dbReference>
<name>A0AAV6IW04_9ERIC</name>
<organism evidence="3 4">
    <name type="scientific">Rhododendron griersonianum</name>
    <dbReference type="NCBI Taxonomy" id="479676"/>
    <lineage>
        <taxon>Eukaryota</taxon>
        <taxon>Viridiplantae</taxon>
        <taxon>Streptophyta</taxon>
        <taxon>Embryophyta</taxon>
        <taxon>Tracheophyta</taxon>
        <taxon>Spermatophyta</taxon>
        <taxon>Magnoliopsida</taxon>
        <taxon>eudicotyledons</taxon>
        <taxon>Gunneridae</taxon>
        <taxon>Pentapetalae</taxon>
        <taxon>asterids</taxon>
        <taxon>Ericales</taxon>
        <taxon>Ericaceae</taxon>
        <taxon>Ericoideae</taxon>
        <taxon>Rhodoreae</taxon>
        <taxon>Rhododendron</taxon>
    </lineage>
</organism>
<feature type="region of interest" description="Disordered" evidence="2">
    <location>
        <begin position="245"/>
        <end position="304"/>
    </location>
</feature>
<comment type="caution">
    <text evidence="3">The sequence shown here is derived from an EMBL/GenBank/DDBJ whole genome shotgun (WGS) entry which is preliminary data.</text>
</comment>
<dbReference type="AlphaFoldDB" id="A0AAV6IW04"/>
<evidence type="ECO:0000256" key="1">
    <source>
        <dbReference type="SAM" id="Coils"/>
    </source>
</evidence>
<keyword evidence="4" id="KW-1185">Reference proteome</keyword>
<dbReference type="PANTHER" id="PTHR35317:SF23">
    <property type="entry name" value="OS04G0629600 PROTEIN"/>
    <property type="match status" value="1"/>
</dbReference>
<dbReference type="Proteomes" id="UP000823749">
    <property type="component" value="Chromosome 9"/>
</dbReference>
<protein>
    <recommendedName>
        <fullName evidence="5">DUF4219 domain-containing protein</fullName>
    </recommendedName>
</protein>
<keyword evidence="1" id="KW-0175">Coiled coil</keyword>
<evidence type="ECO:0000313" key="4">
    <source>
        <dbReference type="Proteomes" id="UP000823749"/>
    </source>
</evidence>
<dbReference type="EMBL" id="JACTNZ010000009">
    <property type="protein sequence ID" value="KAG5531748.1"/>
    <property type="molecule type" value="Genomic_DNA"/>
</dbReference>
<evidence type="ECO:0008006" key="5">
    <source>
        <dbReference type="Google" id="ProtNLM"/>
    </source>
</evidence>
<feature type="coiled-coil region" evidence="1">
    <location>
        <begin position="172"/>
        <end position="206"/>
    </location>
</feature>
<proteinExistence type="predicted"/>
<gene>
    <name evidence="3" type="ORF">RHGRI_026390</name>
</gene>
<evidence type="ECO:0000313" key="3">
    <source>
        <dbReference type="EMBL" id="KAG5531748.1"/>
    </source>
</evidence>
<accession>A0AAV6IW04</accession>
<feature type="region of interest" description="Disordered" evidence="2">
    <location>
        <begin position="218"/>
        <end position="237"/>
    </location>
</feature>
<feature type="compositionally biased region" description="Polar residues" evidence="2">
    <location>
        <begin position="276"/>
        <end position="289"/>
    </location>
</feature>
<dbReference type="Pfam" id="PF14223">
    <property type="entry name" value="Retrotran_gag_2"/>
    <property type="match status" value="1"/>
</dbReference>
<feature type="compositionally biased region" description="Basic and acidic residues" evidence="2">
    <location>
        <begin position="218"/>
        <end position="229"/>
    </location>
</feature>
<reference evidence="3" key="1">
    <citation type="submission" date="2020-08" db="EMBL/GenBank/DDBJ databases">
        <title>Plant Genome Project.</title>
        <authorList>
            <person name="Zhang R.-G."/>
        </authorList>
    </citation>
    <scope>NUCLEOTIDE SEQUENCE</scope>
    <source>
        <strain evidence="3">WSP0</strain>
        <tissue evidence="3">Leaf</tissue>
    </source>
</reference>
<sequence length="304" mass="34982">MNMNMNHMSRNMPIFDADNFDYWKSRIKAIMRSVGEEIWDSCILGYTRPMKIVGNKPVQKTASELSITEKSLLQANNCALYILFAAVDINEHRKVANCEIAKEALAILVTCHEGTDIVKQSKLQRLTTEFETIKMQEEETFNQFYSKLIAIVNSCENLDEVREKYNKLHVFSKKLIEASEKLSDKIKKLENILNERTQESDERNKEIELLLEKNKALTARDRSKDKSEDDTQTGTKVLDHIMSIQRRPGDRSTLGYHATSSTPSIGRKETKRQGKKTNVNDMQNMINSHMTKKQMATKDSSPLR</sequence>